<gene>
    <name evidence="1" type="ORF">IE53DRAFT_297573</name>
</gene>
<reference evidence="1 2" key="1">
    <citation type="journal article" date="2018" name="Mol. Biol. Evol.">
        <title>Broad Genomic Sampling Reveals a Smut Pathogenic Ancestry of the Fungal Clade Ustilaginomycotina.</title>
        <authorList>
            <person name="Kijpornyongpan T."/>
            <person name="Mondo S.J."/>
            <person name="Barry K."/>
            <person name="Sandor L."/>
            <person name="Lee J."/>
            <person name="Lipzen A."/>
            <person name="Pangilinan J."/>
            <person name="LaButti K."/>
            <person name="Hainaut M."/>
            <person name="Henrissat B."/>
            <person name="Grigoriev I.V."/>
            <person name="Spatafora J.W."/>
            <person name="Aime M.C."/>
        </authorList>
    </citation>
    <scope>NUCLEOTIDE SEQUENCE [LARGE SCALE GENOMIC DNA]</scope>
    <source>
        <strain evidence="1 2">SA 807</strain>
    </source>
</reference>
<dbReference type="Proteomes" id="UP000245626">
    <property type="component" value="Unassembled WGS sequence"/>
</dbReference>
<accession>A0ACD0NUY2</accession>
<keyword evidence="1" id="KW-0378">Hydrolase</keyword>
<proteinExistence type="predicted"/>
<evidence type="ECO:0000313" key="1">
    <source>
        <dbReference type="EMBL" id="PWN49597.1"/>
    </source>
</evidence>
<dbReference type="EMBL" id="KZ820029">
    <property type="protein sequence ID" value="PWN49597.1"/>
    <property type="molecule type" value="Genomic_DNA"/>
</dbReference>
<name>A0ACD0NUY2_9BASI</name>
<evidence type="ECO:0000313" key="2">
    <source>
        <dbReference type="Proteomes" id="UP000245626"/>
    </source>
</evidence>
<feature type="non-terminal residue" evidence="1">
    <location>
        <position position="1"/>
    </location>
</feature>
<sequence>LLSAFSSVDCINSSVALQEAGKHVIWSYAGATPPSSLLASIRQGKVAGVIFFKDNIDSNLATHIASLKEANSQSPTKLPLLLMTDQEGGQVRRLAGEPTLSAKQIGSSSDPATEAYEAGQGAAKNLVSNGMNLNLAPVVDVYRVAGDFDDRYGRSFSNDTKVVSVCGQRFVKGQKANGVASTVKHFPGLGAAGANENTDVGPVKIGKGIQELREVDEYPYIAAIAGGVELVMPSWAVYTQVDDRPAGMSPFWITTELRGRLGFQGVTISDAIEAGGLSSYGSDDGKRSLSAISAGMDLILASGRNVSQGEEIVQTIAKAINQGTIDADDFAASTSRISKLRSSL</sequence>
<keyword evidence="2" id="KW-1185">Reference proteome</keyword>
<organism evidence="1 2">
    <name type="scientific">Violaceomyces palustris</name>
    <dbReference type="NCBI Taxonomy" id="1673888"/>
    <lineage>
        <taxon>Eukaryota</taxon>
        <taxon>Fungi</taxon>
        <taxon>Dikarya</taxon>
        <taxon>Basidiomycota</taxon>
        <taxon>Ustilaginomycotina</taxon>
        <taxon>Ustilaginomycetes</taxon>
        <taxon>Violaceomycetales</taxon>
        <taxon>Violaceomycetaceae</taxon>
        <taxon>Violaceomyces</taxon>
    </lineage>
</organism>
<feature type="non-terminal residue" evidence="1">
    <location>
        <position position="344"/>
    </location>
</feature>
<protein>
    <submittedName>
        <fullName evidence="1">Glycosyl hydrolase</fullName>
    </submittedName>
</protein>